<reference evidence="9" key="1">
    <citation type="journal article" date="2019" name="Int. J. Syst. Evol. Microbiol.">
        <title>The Global Catalogue of Microorganisms (GCM) 10K type strain sequencing project: providing services to taxonomists for standard genome sequencing and annotation.</title>
        <authorList>
            <consortium name="The Broad Institute Genomics Platform"/>
            <consortium name="The Broad Institute Genome Sequencing Center for Infectious Disease"/>
            <person name="Wu L."/>
            <person name="Ma J."/>
        </authorList>
    </citation>
    <scope>NUCLEOTIDE SEQUENCE [LARGE SCALE GENOMIC DNA]</scope>
    <source>
        <strain evidence="9">CGMCC 1.15399</strain>
    </source>
</reference>
<dbReference type="Proteomes" id="UP001597097">
    <property type="component" value="Unassembled WGS sequence"/>
</dbReference>
<comment type="catalytic activity">
    <reaction evidence="1 5">
        <text>[protein]-peptidylproline (omega=180) = [protein]-peptidylproline (omega=0)</text>
        <dbReference type="Rhea" id="RHEA:16237"/>
        <dbReference type="Rhea" id="RHEA-COMP:10747"/>
        <dbReference type="Rhea" id="RHEA-COMP:10748"/>
        <dbReference type="ChEBI" id="CHEBI:83833"/>
        <dbReference type="ChEBI" id="CHEBI:83834"/>
        <dbReference type="EC" id="5.2.1.8"/>
    </reaction>
</comment>
<dbReference type="Pfam" id="PF00254">
    <property type="entry name" value="FKBP_C"/>
    <property type="match status" value="2"/>
</dbReference>
<dbReference type="InterPro" id="IPR044609">
    <property type="entry name" value="FKBP2/11"/>
</dbReference>
<evidence type="ECO:0000256" key="2">
    <source>
        <dbReference type="ARBA" id="ARBA00013194"/>
    </source>
</evidence>
<dbReference type="PANTHER" id="PTHR45779:SF7">
    <property type="entry name" value="PEPTIDYLPROLYL ISOMERASE"/>
    <property type="match status" value="1"/>
</dbReference>
<keyword evidence="3 5" id="KW-0697">Rotamase</keyword>
<evidence type="ECO:0000256" key="5">
    <source>
        <dbReference type="PROSITE-ProRule" id="PRU00277"/>
    </source>
</evidence>
<protein>
    <recommendedName>
        <fullName evidence="2 5">peptidylprolyl isomerase</fullName>
        <ecNumber evidence="2 5">5.2.1.8</ecNumber>
    </recommendedName>
</protein>
<feature type="domain" description="PPIase FKBP-type" evidence="7">
    <location>
        <begin position="249"/>
        <end position="337"/>
    </location>
</feature>
<evidence type="ECO:0000259" key="7">
    <source>
        <dbReference type="PROSITE" id="PS50059"/>
    </source>
</evidence>
<gene>
    <name evidence="8" type="ORF">ACFSJ0_26090</name>
</gene>
<keyword evidence="4 5" id="KW-0413">Isomerase</keyword>
<keyword evidence="6" id="KW-0812">Transmembrane</keyword>
<dbReference type="InterPro" id="IPR001179">
    <property type="entry name" value="PPIase_FKBP_dom"/>
</dbReference>
<dbReference type="PANTHER" id="PTHR45779">
    <property type="entry name" value="PEPTIDYLPROLYL ISOMERASE"/>
    <property type="match status" value="1"/>
</dbReference>
<keyword evidence="6" id="KW-1133">Transmembrane helix</keyword>
<keyword evidence="6" id="KW-0472">Membrane</keyword>
<dbReference type="EMBL" id="JBHUCM010000019">
    <property type="protein sequence ID" value="MFD1540552.1"/>
    <property type="molecule type" value="Genomic_DNA"/>
</dbReference>
<feature type="transmembrane region" description="Helical" evidence="6">
    <location>
        <begin position="33"/>
        <end position="54"/>
    </location>
</feature>
<dbReference type="RefSeq" id="WP_219526988.1">
    <property type="nucleotide sequence ID" value="NZ_JAHKRM010000001.1"/>
</dbReference>
<feature type="domain" description="PPIase FKBP-type" evidence="7">
    <location>
        <begin position="101"/>
        <end position="191"/>
    </location>
</feature>
<organism evidence="8 9">
    <name type="scientific">Nonomuraea guangzhouensis</name>
    <dbReference type="NCBI Taxonomy" id="1291555"/>
    <lineage>
        <taxon>Bacteria</taxon>
        <taxon>Bacillati</taxon>
        <taxon>Actinomycetota</taxon>
        <taxon>Actinomycetes</taxon>
        <taxon>Streptosporangiales</taxon>
        <taxon>Streptosporangiaceae</taxon>
        <taxon>Nonomuraea</taxon>
    </lineage>
</organism>
<evidence type="ECO:0000256" key="4">
    <source>
        <dbReference type="ARBA" id="ARBA00023235"/>
    </source>
</evidence>
<dbReference type="PROSITE" id="PS50059">
    <property type="entry name" value="FKBP_PPIASE"/>
    <property type="match status" value="2"/>
</dbReference>
<keyword evidence="9" id="KW-1185">Reference proteome</keyword>
<dbReference type="EC" id="5.2.1.8" evidence="2 5"/>
<evidence type="ECO:0000256" key="3">
    <source>
        <dbReference type="ARBA" id="ARBA00023110"/>
    </source>
</evidence>
<name>A0ABW4GCU2_9ACTN</name>
<evidence type="ECO:0000256" key="6">
    <source>
        <dbReference type="SAM" id="Phobius"/>
    </source>
</evidence>
<evidence type="ECO:0000313" key="9">
    <source>
        <dbReference type="Proteomes" id="UP001597097"/>
    </source>
</evidence>
<accession>A0ABW4GCU2</accession>
<evidence type="ECO:0000256" key="1">
    <source>
        <dbReference type="ARBA" id="ARBA00000971"/>
    </source>
</evidence>
<evidence type="ECO:0000313" key="8">
    <source>
        <dbReference type="EMBL" id="MFD1540552.1"/>
    </source>
</evidence>
<sequence length="337" mass="35092">MGRLIDAAHGRRAAVCHRQREVSSVHHNRSARLVILAGVIAAILLIVAGTTLYLRPGQDPLTVSGGFGEQPRVTFAEGERPGEDLVAETVIAGNGVVAAQDDLAVVQFASYAWTGTSHRQLDSSHGQDRPAVMRIGELVPGLNKGLIGKKTGSRVVVSIPPKDGYGATGNPQEGVTGADTLIYVVDLLATYPTTASARGRAGPADPALPQVVSAPAGGPPTVTIPASDPPDQLRVRTLIEGAGPIIRADHMLITHYQGQVWRNGKVFDSSWSRGEVAPLSSLTGTIAGIGKGLTGQKVGSRVLLVIPPKDGYGKGAPQPGIKKDDTVVFVVDILGAY</sequence>
<proteinExistence type="predicted"/>
<dbReference type="GO" id="GO:0003755">
    <property type="term" value="F:peptidyl-prolyl cis-trans isomerase activity"/>
    <property type="evidence" value="ECO:0007669"/>
    <property type="project" value="UniProtKB-EC"/>
</dbReference>
<comment type="caution">
    <text evidence="8">The sequence shown here is derived from an EMBL/GenBank/DDBJ whole genome shotgun (WGS) entry which is preliminary data.</text>
</comment>